<reference evidence="1" key="2">
    <citation type="journal article" date="2015" name="Fish Shellfish Immunol.">
        <title>Early steps in the European eel (Anguilla anguilla)-Vibrio vulnificus interaction in the gills: Role of the RtxA13 toxin.</title>
        <authorList>
            <person name="Callol A."/>
            <person name="Pajuelo D."/>
            <person name="Ebbesson L."/>
            <person name="Teles M."/>
            <person name="MacKenzie S."/>
            <person name="Amaro C."/>
        </authorList>
    </citation>
    <scope>NUCLEOTIDE SEQUENCE</scope>
</reference>
<proteinExistence type="predicted"/>
<accession>A0A0E9QXH3</accession>
<dbReference type="AlphaFoldDB" id="A0A0E9QXH3"/>
<sequence>MDFSDQEVHTYVAKLTKYQMIKFIMLY</sequence>
<evidence type="ECO:0000313" key="1">
    <source>
        <dbReference type="EMBL" id="JAH21656.1"/>
    </source>
</evidence>
<protein>
    <submittedName>
        <fullName evidence="1">Uncharacterized protein</fullName>
    </submittedName>
</protein>
<reference evidence="1" key="1">
    <citation type="submission" date="2014-11" db="EMBL/GenBank/DDBJ databases">
        <authorList>
            <person name="Amaro Gonzalez C."/>
        </authorList>
    </citation>
    <scope>NUCLEOTIDE SEQUENCE</scope>
</reference>
<organism evidence="1">
    <name type="scientific">Anguilla anguilla</name>
    <name type="common">European freshwater eel</name>
    <name type="synonym">Muraena anguilla</name>
    <dbReference type="NCBI Taxonomy" id="7936"/>
    <lineage>
        <taxon>Eukaryota</taxon>
        <taxon>Metazoa</taxon>
        <taxon>Chordata</taxon>
        <taxon>Craniata</taxon>
        <taxon>Vertebrata</taxon>
        <taxon>Euteleostomi</taxon>
        <taxon>Actinopterygii</taxon>
        <taxon>Neopterygii</taxon>
        <taxon>Teleostei</taxon>
        <taxon>Anguilliformes</taxon>
        <taxon>Anguillidae</taxon>
        <taxon>Anguilla</taxon>
    </lineage>
</organism>
<name>A0A0E9QXH3_ANGAN</name>
<dbReference type="EMBL" id="GBXM01086921">
    <property type="protein sequence ID" value="JAH21656.1"/>
    <property type="molecule type" value="Transcribed_RNA"/>
</dbReference>